<dbReference type="Proteomes" id="UP000646548">
    <property type="component" value="Unassembled WGS sequence"/>
</dbReference>
<reference evidence="2" key="1">
    <citation type="journal article" name="BMC Genomics">
        <title>Long-read sequencing and de novo genome assembly of marine medaka (Oryzias melastigma).</title>
        <authorList>
            <person name="Liang P."/>
            <person name="Saqib H.S.A."/>
            <person name="Ni X."/>
            <person name="Shen Y."/>
        </authorList>
    </citation>
    <scope>NUCLEOTIDE SEQUENCE</scope>
    <source>
        <strain evidence="2">Bigg-433</strain>
    </source>
</reference>
<organism evidence="2 3">
    <name type="scientific">Oryzias melastigma</name>
    <name type="common">Marine medaka</name>
    <dbReference type="NCBI Taxonomy" id="30732"/>
    <lineage>
        <taxon>Eukaryota</taxon>
        <taxon>Metazoa</taxon>
        <taxon>Chordata</taxon>
        <taxon>Craniata</taxon>
        <taxon>Vertebrata</taxon>
        <taxon>Euteleostomi</taxon>
        <taxon>Actinopterygii</taxon>
        <taxon>Neopterygii</taxon>
        <taxon>Teleostei</taxon>
        <taxon>Neoteleostei</taxon>
        <taxon>Acanthomorphata</taxon>
        <taxon>Ovalentaria</taxon>
        <taxon>Atherinomorphae</taxon>
        <taxon>Beloniformes</taxon>
        <taxon>Adrianichthyidae</taxon>
        <taxon>Oryziinae</taxon>
        <taxon>Oryzias</taxon>
    </lineage>
</organism>
<proteinExistence type="predicted"/>
<evidence type="ECO:0000313" key="2">
    <source>
        <dbReference type="EMBL" id="KAF6715165.1"/>
    </source>
</evidence>
<name>A0A834BPS1_ORYME</name>
<comment type="caution">
    <text evidence="2">The sequence shown here is derived from an EMBL/GenBank/DDBJ whole genome shotgun (WGS) entry which is preliminary data.</text>
</comment>
<dbReference type="AlphaFoldDB" id="A0A834BPS1"/>
<accession>A0A834BPS1</accession>
<evidence type="ECO:0000256" key="1">
    <source>
        <dbReference type="SAM" id="MobiDB-lite"/>
    </source>
</evidence>
<feature type="compositionally biased region" description="Basic and acidic residues" evidence="1">
    <location>
        <begin position="103"/>
        <end position="112"/>
    </location>
</feature>
<feature type="region of interest" description="Disordered" evidence="1">
    <location>
        <begin position="77"/>
        <end position="188"/>
    </location>
</feature>
<dbReference type="EMBL" id="WKFB01001149">
    <property type="protein sequence ID" value="KAF6715165.1"/>
    <property type="molecule type" value="Genomic_DNA"/>
</dbReference>
<evidence type="ECO:0000313" key="3">
    <source>
        <dbReference type="Proteomes" id="UP000646548"/>
    </source>
</evidence>
<gene>
    <name evidence="2" type="ORF">FQA47_025047</name>
</gene>
<protein>
    <submittedName>
        <fullName evidence="2">Uncharacterized protein</fullName>
    </submittedName>
</protein>
<feature type="compositionally biased region" description="Basic residues" evidence="1">
    <location>
        <begin position="136"/>
        <end position="145"/>
    </location>
</feature>
<sequence>MRGGAEGSWDPQPRFTPVPRRRFMASVDLKAAVGLCRSGLQERTSSVFKPVFGWLCSMMERGVAEQEEARVLAADATSRPIGHQPTAPGLKPSLHQAHEEEEENRREGKQSNDEGEEDQGLHSKRTRRQQIENRVKVQRTRHRLHPSRDGGPGQESADAGGGRDEAVFKKLKNPPSLLTPGLPQRECA</sequence>